<feature type="domain" description="Glycosyl transferase family 51" evidence="19">
    <location>
        <begin position="87"/>
        <end position="254"/>
    </location>
</feature>
<dbReference type="SUPFAM" id="SSF56601">
    <property type="entry name" value="beta-lactamase/transpeptidase-like"/>
    <property type="match status" value="1"/>
</dbReference>
<comment type="similarity">
    <text evidence="3">In the N-terminal section; belongs to the glycosyltransferase 51 family.</text>
</comment>
<dbReference type="GO" id="GO:0009002">
    <property type="term" value="F:serine-type D-Ala-D-Ala carboxypeptidase activity"/>
    <property type="evidence" value="ECO:0007669"/>
    <property type="project" value="UniProtKB-EC"/>
</dbReference>
<dbReference type="InterPro" id="IPR001460">
    <property type="entry name" value="PCN-bd_Tpept"/>
</dbReference>
<keyword evidence="14" id="KW-0961">Cell wall biogenesis/degradation</keyword>
<dbReference type="Pfam" id="PF00912">
    <property type="entry name" value="Transgly"/>
    <property type="match status" value="1"/>
</dbReference>
<comment type="catalytic activity">
    <reaction evidence="16">
        <text>[GlcNAc-(1-&gt;4)-Mur2Ac(oyl-L-Ala-gamma-D-Glu-L-Lys-D-Ala-D-Ala)](n)-di-trans,octa-cis-undecaprenyl diphosphate + beta-D-GlcNAc-(1-&gt;4)-Mur2Ac(oyl-L-Ala-gamma-D-Glu-L-Lys-D-Ala-D-Ala)-di-trans,octa-cis-undecaprenyl diphosphate = [GlcNAc-(1-&gt;4)-Mur2Ac(oyl-L-Ala-gamma-D-Glu-L-Lys-D-Ala-D-Ala)](n+1)-di-trans,octa-cis-undecaprenyl diphosphate + di-trans,octa-cis-undecaprenyl diphosphate + H(+)</text>
        <dbReference type="Rhea" id="RHEA:23708"/>
        <dbReference type="Rhea" id="RHEA-COMP:9602"/>
        <dbReference type="Rhea" id="RHEA-COMP:9603"/>
        <dbReference type="ChEBI" id="CHEBI:15378"/>
        <dbReference type="ChEBI" id="CHEBI:58405"/>
        <dbReference type="ChEBI" id="CHEBI:60033"/>
        <dbReference type="ChEBI" id="CHEBI:78435"/>
        <dbReference type="EC" id="2.4.99.28"/>
    </reaction>
</comment>
<evidence type="ECO:0000256" key="16">
    <source>
        <dbReference type="ARBA" id="ARBA00049902"/>
    </source>
</evidence>
<keyword evidence="7" id="KW-0328">Glycosyltransferase</keyword>
<evidence type="ECO:0000256" key="4">
    <source>
        <dbReference type="ARBA" id="ARBA00022475"/>
    </source>
</evidence>
<dbReference type="Pfam" id="PF00905">
    <property type="entry name" value="Transpeptidase"/>
    <property type="match status" value="1"/>
</dbReference>
<dbReference type="AlphaFoldDB" id="A0A2H0WM75"/>
<dbReference type="InterPro" id="IPR023346">
    <property type="entry name" value="Lysozyme-like_dom_sf"/>
</dbReference>
<dbReference type="Gene3D" id="1.10.3810.10">
    <property type="entry name" value="Biosynthetic peptidoglycan transglycosylase-like"/>
    <property type="match status" value="1"/>
</dbReference>
<keyword evidence="12" id="KW-0472">Membrane</keyword>
<keyword evidence="10" id="KW-0133">Cell shape</keyword>
<dbReference type="SUPFAM" id="SSF53955">
    <property type="entry name" value="Lysozyme-like"/>
    <property type="match status" value="1"/>
</dbReference>
<dbReference type="InterPro" id="IPR036950">
    <property type="entry name" value="PBP_transglycosylase"/>
</dbReference>
<accession>A0A2H0WM75</accession>
<evidence type="ECO:0000256" key="10">
    <source>
        <dbReference type="ARBA" id="ARBA00022960"/>
    </source>
</evidence>
<evidence type="ECO:0000256" key="11">
    <source>
        <dbReference type="ARBA" id="ARBA00022984"/>
    </source>
</evidence>
<keyword evidence="9" id="KW-0378">Hydrolase</keyword>
<dbReference type="GO" id="GO:0008658">
    <property type="term" value="F:penicillin binding"/>
    <property type="evidence" value="ECO:0007669"/>
    <property type="project" value="InterPro"/>
</dbReference>
<dbReference type="Gene3D" id="3.40.710.10">
    <property type="entry name" value="DD-peptidase/beta-lactamase superfamily"/>
    <property type="match status" value="1"/>
</dbReference>
<organism evidence="20 21">
    <name type="scientific">Candidatus Shapirobacteria bacterium CG09_land_8_20_14_0_10_47_13</name>
    <dbReference type="NCBI Taxonomy" id="1974481"/>
    <lineage>
        <taxon>Bacteria</taxon>
        <taxon>Candidatus Shapironibacteriota</taxon>
    </lineage>
</organism>
<dbReference type="Gene3D" id="2.60.40.10">
    <property type="entry name" value="Immunoglobulins"/>
    <property type="match status" value="1"/>
</dbReference>
<keyword evidence="8" id="KW-0808">Transferase</keyword>
<dbReference type="NCBIfam" id="TIGR02074">
    <property type="entry name" value="PBP_1a_fam"/>
    <property type="match status" value="1"/>
</dbReference>
<sequence>MNWLRVWRQRNFPQRRISFRGKMSRARLASRLALWAFIGLVGLIILGGLTLVLFAKDLPRPDKVVRQEGFATKIYDRNNELLYDVFADQRRNPVDLAEIPLYLRQATVAIEDKNFYKHGGFDQMGIFRAVYNIIVRHQLQGGSTLTQQLVKNVLLTSERTLPRKIKEFILAVQIENRWSKDQILQMYLNEAPYGGTAWGVESAAELYFGKKVSELNLIESAILAGLTQRPSVYSPFSDTPTAYVGRTKEVLRRMREEGYITADQEKEAGAQLATVEFATSSGILKAPHFVMYVRKLLEDRFGQQLVEQGGLRVYTSLDLSLQEEAQKIVTEEIAKVEKIHITNGAAIVADPANGQILAMVGSKNYDDPNYDGKFNVTLAARQPGSAIKPVTYVTALQKGYTLATLLMDSPTTFPGVAGIPDYKPVNYDGKWHGPMQARFALGNSINMPAVKLLAMVGIKDMLATAFDMGLTTLEPTTENLRRFGLSVTLGGGEIRLLEMASAYSAFANGGLRQEPVAILKVTDKSDKVLYEYKPGPARRVLTPEQSFLISHTLADNTARLITFGERSSLNIPDRMVAAKTGTTNNRLDNWTIGWTPQIITGVWVGNNDNSQMKELASGISGAAPIWRRIIMVALKDKPNGSFTAPEGIVTADVDTISGYRAHDGFPSRTEYFVKGTEPTSPDVIHAKLKLCRGQNKLATPARVARGEYDESEFVVLRETDVFSTDNINRWQQGIDEWLTTQGDPRYHPPTDYCGSTEDMAIVINEPANESQINSNEVRVIGKVVAANEMEKIEFIINGELKETVQNSKKFEKIFTLNNGTYTIKIKVRDVNGNQDEREIKIGVNVPWDWQPSPTPAPTSTPTTIPTSTPAPSPTP</sequence>
<dbReference type="GO" id="GO:0005886">
    <property type="term" value="C:plasma membrane"/>
    <property type="evidence" value="ECO:0007669"/>
    <property type="project" value="UniProtKB-SubCell"/>
</dbReference>
<dbReference type="PANTHER" id="PTHR32282:SF11">
    <property type="entry name" value="PENICILLIN-BINDING PROTEIN 1B"/>
    <property type="match status" value="1"/>
</dbReference>
<dbReference type="FunFam" id="1.10.3810.10:FF:000001">
    <property type="entry name" value="Penicillin-binding protein 1A"/>
    <property type="match status" value="1"/>
</dbReference>
<dbReference type="InterPro" id="IPR013783">
    <property type="entry name" value="Ig-like_fold"/>
</dbReference>
<evidence type="ECO:0000256" key="1">
    <source>
        <dbReference type="ARBA" id="ARBA00004236"/>
    </source>
</evidence>
<evidence type="ECO:0000256" key="14">
    <source>
        <dbReference type="ARBA" id="ARBA00023316"/>
    </source>
</evidence>
<evidence type="ECO:0000313" key="21">
    <source>
        <dbReference type="Proteomes" id="UP000230033"/>
    </source>
</evidence>
<comment type="similarity">
    <text evidence="2">In the C-terminal section; belongs to the transpeptidase family.</text>
</comment>
<gene>
    <name evidence="20" type="ORF">COT65_02435</name>
</gene>
<dbReference type="InterPro" id="IPR001264">
    <property type="entry name" value="Glyco_trans_51"/>
</dbReference>
<evidence type="ECO:0000256" key="15">
    <source>
        <dbReference type="ARBA" id="ARBA00034000"/>
    </source>
</evidence>
<feature type="region of interest" description="Disordered" evidence="17">
    <location>
        <begin position="845"/>
        <end position="875"/>
    </location>
</feature>
<evidence type="ECO:0000256" key="7">
    <source>
        <dbReference type="ARBA" id="ARBA00022676"/>
    </source>
</evidence>
<evidence type="ECO:0000256" key="5">
    <source>
        <dbReference type="ARBA" id="ARBA00022645"/>
    </source>
</evidence>
<dbReference type="Proteomes" id="UP000230033">
    <property type="component" value="Unassembled WGS sequence"/>
</dbReference>
<comment type="catalytic activity">
    <reaction evidence="15">
        <text>Preferential cleavage: (Ac)2-L-Lys-D-Ala-|-D-Ala. Also transpeptidation of peptidyl-alanyl moieties that are N-acyl substituents of D-alanine.</text>
        <dbReference type="EC" id="3.4.16.4"/>
    </reaction>
</comment>
<feature type="domain" description="Penicillin-binding protein transpeptidase" evidence="18">
    <location>
        <begin position="344"/>
        <end position="630"/>
    </location>
</feature>
<dbReference type="GO" id="GO:0009252">
    <property type="term" value="P:peptidoglycan biosynthetic process"/>
    <property type="evidence" value="ECO:0007669"/>
    <property type="project" value="UniProtKB-KW"/>
</dbReference>
<dbReference type="GO" id="GO:0008360">
    <property type="term" value="P:regulation of cell shape"/>
    <property type="evidence" value="ECO:0007669"/>
    <property type="project" value="UniProtKB-KW"/>
</dbReference>
<evidence type="ECO:0000256" key="9">
    <source>
        <dbReference type="ARBA" id="ARBA00022801"/>
    </source>
</evidence>
<evidence type="ECO:0000256" key="17">
    <source>
        <dbReference type="SAM" id="MobiDB-lite"/>
    </source>
</evidence>
<keyword evidence="6" id="KW-0645">Protease</keyword>
<reference evidence="21" key="1">
    <citation type="submission" date="2017-09" db="EMBL/GenBank/DDBJ databases">
        <title>Depth-based differentiation of microbial function through sediment-hosted aquifers and enrichment of novel symbionts in the deep terrestrial subsurface.</title>
        <authorList>
            <person name="Probst A.J."/>
            <person name="Ladd B."/>
            <person name="Jarett J.K."/>
            <person name="Geller-Mcgrath D.E."/>
            <person name="Sieber C.M.K."/>
            <person name="Emerson J.B."/>
            <person name="Anantharaman K."/>
            <person name="Thomas B.C."/>
            <person name="Malmstrom R."/>
            <person name="Stieglmeier M."/>
            <person name="Klingl A."/>
            <person name="Woyke T."/>
            <person name="Ryan C.M."/>
            <person name="Banfield J.F."/>
        </authorList>
    </citation>
    <scope>NUCLEOTIDE SEQUENCE [LARGE SCALE GENOMIC DNA]</scope>
</reference>
<keyword evidence="13" id="KW-0511">Multifunctional enzyme</keyword>
<dbReference type="GO" id="GO:0008955">
    <property type="term" value="F:peptidoglycan glycosyltransferase activity"/>
    <property type="evidence" value="ECO:0007669"/>
    <property type="project" value="UniProtKB-EC"/>
</dbReference>
<dbReference type="GO" id="GO:0071555">
    <property type="term" value="P:cell wall organization"/>
    <property type="evidence" value="ECO:0007669"/>
    <property type="project" value="UniProtKB-KW"/>
</dbReference>
<evidence type="ECO:0000256" key="8">
    <source>
        <dbReference type="ARBA" id="ARBA00022679"/>
    </source>
</evidence>
<dbReference type="PANTHER" id="PTHR32282">
    <property type="entry name" value="BINDING PROTEIN TRANSPEPTIDASE, PUTATIVE-RELATED"/>
    <property type="match status" value="1"/>
</dbReference>
<evidence type="ECO:0000256" key="13">
    <source>
        <dbReference type="ARBA" id="ARBA00023268"/>
    </source>
</evidence>
<comment type="subcellular location">
    <subcellularLocation>
        <location evidence="1">Cell membrane</location>
    </subcellularLocation>
</comment>
<dbReference type="EMBL" id="PEZJ01000031">
    <property type="protein sequence ID" value="PIS13766.1"/>
    <property type="molecule type" value="Genomic_DNA"/>
</dbReference>
<dbReference type="GO" id="GO:0030288">
    <property type="term" value="C:outer membrane-bounded periplasmic space"/>
    <property type="evidence" value="ECO:0007669"/>
    <property type="project" value="TreeGrafter"/>
</dbReference>
<dbReference type="InterPro" id="IPR050396">
    <property type="entry name" value="Glycosyltr_51/Transpeptidase"/>
</dbReference>
<comment type="caution">
    <text evidence="20">The sequence shown here is derived from an EMBL/GenBank/DDBJ whole genome shotgun (WGS) entry which is preliminary data.</text>
</comment>
<proteinExistence type="inferred from homology"/>
<evidence type="ECO:0000259" key="19">
    <source>
        <dbReference type="Pfam" id="PF00912"/>
    </source>
</evidence>
<dbReference type="GO" id="GO:0006508">
    <property type="term" value="P:proteolysis"/>
    <property type="evidence" value="ECO:0007669"/>
    <property type="project" value="UniProtKB-KW"/>
</dbReference>
<keyword evidence="5" id="KW-0121">Carboxypeptidase</keyword>
<dbReference type="InterPro" id="IPR012338">
    <property type="entry name" value="Beta-lactam/transpept-like"/>
</dbReference>
<evidence type="ECO:0000256" key="3">
    <source>
        <dbReference type="ARBA" id="ARBA00007739"/>
    </source>
</evidence>
<evidence type="ECO:0000256" key="12">
    <source>
        <dbReference type="ARBA" id="ARBA00023136"/>
    </source>
</evidence>
<protein>
    <submittedName>
        <fullName evidence="20">Penicillin-binding protein</fullName>
    </submittedName>
</protein>
<name>A0A2H0WM75_9BACT</name>
<evidence type="ECO:0000313" key="20">
    <source>
        <dbReference type="EMBL" id="PIS13766.1"/>
    </source>
</evidence>
<evidence type="ECO:0000256" key="2">
    <source>
        <dbReference type="ARBA" id="ARBA00007090"/>
    </source>
</evidence>
<evidence type="ECO:0000259" key="18">
    <source>
        <dbReference type="Pfam" id="PF00905"/>
    </source>
</evidence>
<keyword evidence="11" id="KW-0573">Peptidoglycan synthesis</keyword>
<keyword evidence="4" id="KW-1003">Cell membrane</keyword>
<evidence type="ECO:0000256" key="6">
    <source>
        <dbReference type="ARBA" id="ARBA00022670"/>
    </source>
</evidence>